<proteinExistence type="predicted"/>
<dbReference type="Pfam" id="PF11716">
    <property type="entry name" value="MDMPI_N"/>
    <property type="match status" value="1"/>
</dbReference>
<dbReference type="PANTHER" id="PTHR40758">
    <property type="entry name" value="CONSERVED PROTEIN"/>
    <property type="match status" value="1"/>
</dbReference>
<reference evidence="3 4" key="1">
    <citation type="journal article" date="2019" name="Int. J. Syst. Evol. Microbiol.">
        <title>The Global Catalogue of Microorganisms (GCM) 10K type strain sequencing project: providing services to taxonomists for standard genome sequencing and annotation.</title>
        <authorList>
            <consortium name="The Broad Institute Genomics Platform"/>
            <consortium name="The Broad Institute Genome Sequencing Center for Infectious Disease"/>
            <person name="Wu L."/>
            <person name="Ma J."/>
        </authorList>
    </citation>
    <scope>NUCLEOTIDE SEQUENCE [LARGE SCALE GENOMIC DNA]</scope>
    <source>
        <strain evidence="3 4">JCM 5067</strain>
    </source>
</reference>
<dbReference type="Proteomes" id="UP001500668">
    <property type="component" value="Unassembled WGS sequence"/>
</dbReference>
<comment type="caution">
    <text evidence="3">The sequence shown here is derived from an EMBL/GenBank/DDBJ whole genome shotgun (WGS) entry which is preliminary data.</text>
</comment>
<dbReference type="Gene3D" id="1.20.120.450">
    <property type="entry name" value="dinb family like domain"/>
    <property type="match status" value="1"/>
</dbReference>
<evidence type="ECO:0000259" key="2">
    <source>
        <dbReference type="Pfam" id="PF11716"/>
    </source>
</evidence>
<keyword evidence="4" id="KW-1185">Reference proteome</keyword>
<evidence type="ECO:0000313" key="3">
    <source>
        <dbReference type="EMBL" id="GAA0588240.1"/>
    </source>
</evidence>
<dbReference type="Pfam" id="PF07398">
    <property type="entry name" value="MDMPI_C"/>
    <property type="match status" value="1"/>
</dbReference>
<protein>
    <submittedName>
        <fullName evidence="3">Maleylpyruvate isomerase family mycothiol-dependent enzyme</fullName>
    </submittedName>
</protein>
<dbReference type="InterPro" id="IPR010872">
    <property type="entry name" value="MDMPI_C-term_domain"/>
</dbReference>
<dbReference type="RefSeq" id="WP_344071809.1">
    <property type="nucleotide sequence ID" value="NZ_BAAACA010000009.1"/>
</dbReference>
<accession>A0ABN1FCY9</accession>
<dbReference type="GO" id="GO:0016853">
    <property type="term" value="F:isomerase activity"/>
    <property type="evidence" value="ECO:0007669"/>
    <property type="project" value="UniProtKB-KW"/>
</dbReference>
<organism evidence="3 4">
    <name type="scientific">Streptomyces crystallinus</name>
    <dbReference type="NCBI Taxonomy" id="68191"/>
    <lineage>
        <taxon>Bacteria</taxon>
        <taxon>Bacillati</taxon>
        <taxon>Actinomycetota</taxon>
        <taxon>Actinomycetes</taxon>
        <taxon>Kitasatosporales</taxon>
        <taxon>Streptomycetaceae</taxon>
        <taxon>Streptomyces</taxon>
    </lineage>
</organism>
<evidence type="ECO:0000259" key="1">
    <source>
        <dbReference type="Pfam" id="PF07398"/>
    </source>
</evidence>
<keyword evidence="3" id="KW-0413">Isomerase</keyword>
<dbReference type="PANTHER" id="PTHR40758:SF1">
    <property type="entry name" value="CONSERVED PROTEIN"/>
    <property type="match status" value="1"/>
</dbReference>
<sequence length="267" mass="28924">MDYVAHFQREIQAFEAAIREASSAAAGDGAALVPSCPEWSVVDLVIHLGSVHRHVSEVIGGRRRQPPRADDLSVLGLPAAAAHWPLPQDAPNRVPFPPGLVEWFTEGASSLAGLLATRDAAEPVWTWSRDQSVGFWQRMQTIEAALHRWDAENAIGAPGPVDRQLAADAVTHSFEVMAPAGRARHNAPPGAGERLRFRQSDGSRVWIVQTDPDGVLLNPGGGCCDVELTATASDLMLFLWRRIPVDGLEVRGDAALLERYFTLVPPV</sequence>
<dbReference type="EMBL" id="BAAACA010000009">
    <property type="protein sequence ID" value="GAA0588240.1"/>
    <property type="molecule type" value="Genomic_DNA"/>
</dbReference>
<feature type="domain" description="Mycothiol-dependent maleylpyruvate isomerase metal-binding" evidence="2">
    <location>
        <begin position="21"/>
        <end position="151"/>
    </location>
</feature>
<evidence type="ECO:0000313" key="4">
    <source>
        <dbReference type="Proteomes" id="UP001500668"/>
    </source>
</evidence>
<dbReference type="SUPFAM" id="SSF109854">
    <property type="entry name" value="DinB/YfiT-like putative metalloenzymes"/>
    <property type="match status" value="1"/>
</dbReference>
<gene>
    <name evidence="3" type="ORF">GCM10010394_16810</name>
</gene>
<name>A0ABN1FCY9_9ACTN</name>
<feature type="domain" description="MDMPI C-terminal" evidence="1">
    <location>
        <begin position="165"/>
        <end position="259"/>
    </location>
</feature>
<dbReference type="NCBIfam" id="TIGR03083">
    <property type="entry name" value="maleylpyruvate isomerase family mycothiol-dependent enzyme"/>
    <property type="match status" value="1"/>
</dbReference>
<dbReference type="InterPro" id="IPR034660">
    <property type="entry name" value="DinB/YfiT-like"/>
</dbReference>
<dbReference type="InterPro" id="IPR024344">
    <property type="entry name" value="MDMPI_metal-binding"/>
</dbReference>
<dbReference type="InterPro" id="IPR017517">
    <property type="entry name" value="Maleyloyr_isom"/>
</dbReference>